<dbReference type="OrthoDB" id="5429634at2759"/>
<feature type="transmembrane region" description="Helical" evidence="1">
    <location>
        <begin position="455"/>
        <end position="479"/>
    </location>
</feature>
<evidence type="ECO:0000256" key="1">
    <source>
        <dbReference type="SAM" id="Phobius"/>
    </source>
</evidence>
<dbReference type="PANTHER" id="PTHR35395">
    <property type="entry name" value="DUF6536 DOMAIN-CONTAINING PROTEIN"/>
    <property type="match status" value="1"/>
</dbReference>
<evidence type="ECO:0000313" key="3">
    <source>
        <dbReference type="EMBL" id="USW57120.1"/>
    </source>
</evidence>
<keyword evidence="4" id="KW-1185">Reference proteome</keyword>
<dbReference type="EMBL" id="CP099426">
    <property type="protein sequence ID" value="USW57120.1"/>
    <property type="molecule type" value="Genomic_DNA"/>
</dbReference>
<feature type="transmembrane region" description="Helical" evidence="1">
    <location>
        <begin position="207"/>
        <end position="230"/>
    </location>
</feature>
<evidence type="ECO:0000259" key="2">
    <source>
        <dbReference type="Pfam" id="PF20163"/>
    </source>
</evidence>
<dbReference type="Proteomes" id="UP001056384">
    <property type="component" value="Chromosome 9"/>
</dbReference>
<organism evidence="3 4">
    <name type="scientific">Septoria linicola</name>
    <dbReference type="NCBI Taxonomy" id="215465"/>
    <lineage>
        <taxon>Eukaryota</taxon>
        <taxon>Fungi</taxon>
        <taxon>Dikarya</taxon>
        <taxon>Ascomycota</taxon>
        <taxon>Pezizomycotina</taxon>
        <taxon>Dothideomycetes</taxon>
        <taxon>Dothideomycetidae</taxon>
        <taxon>Mycosphaerellales</taxon>
        <taxon>Mycosphaerellaceae</taxon>
        <taxon>Septoria</taxon>
    </lineage>
</organism>
<keyword evidence="1" id="KW-1133">Transmembrane helix</keyword>
<keyword evidence="1" id="KW-0472">Membrane</keyword>
<keyword evidence="1" id="KW-0812">Transmembrane</keyword>
<dbReference type="InterPro" id="IPR046623">
    <property type="entry name" value="DUF6536"/>
</dbReference>
<reference evidence="3" key="1">
    <citation type="submission" date="2022-06" db="EMBL/GenBank/DDBJ databases">
        <title>Complete genome sequences of two strains of the flax pathogen Septoria linicola.</title>
        <authorList>
            <person name="Lapalu N."/>
            <person name="Simon A."/>
            <person name="Demenou B."/>
            <person name="Paumier D."/>
            <person name="Guillot M.-P."/>
            <person name="Gout L."/>
            <person name="Valade R."/>
        </authorList>
    </citation>
    <scope>NUCLEOTIDE SEQUENCE</scope>
    <source>
        <strain evidence="3">SE15195</strain>
    </source>
</reference>
<dbReference type="AlphaFoldDB" id="A0A9Q9ENJ5"/>
<proteinExistence type="predicted"/>
<dbReference type="PANTHER" id="PTHR35395:SF1">
    <property type="entry name" value="DUF6536 DOMAIN-CONTAINING PROTEIN"/>
    <property type="match status" value="1"/>
</dbReference>
<gene>
    <name evidence="3" type="ORF">Slin15195_G104390</name>
</gene>
<feature type="domain" description="DUF6536" evidence="2">
    <location>
        <begin position="1"/>
        <end position="79"/>
    </location>
</feature>
<feature type="transmembrane region" description="Helical" evidence="1">
    <location>
        <begin position="295"/>
        <end position="318"/>
    </location>
</feature>
<evidence type="ECO:0000313" key="4">
    <source>
        <dbReference type="Proteomes" id="UP001056384"/>
    </source>
</evidence>
<feature type="transmembrane region" description="Helical" evidence="1">
    <location>
        <begin position="40"/>
        <end position="57"/>
    </location>
</feature>
<dbReference type="Pfam" id="PF20163">
    <property type="entry name" value="DUF6536"/>
    <property type="match status" value="1"/>
</dbReference>
<protein>
    <recommendedName>
        <fullName evidence="2">DUF6536 domain-containing protein</fullName>
    </recommendedName>
</protein>
<sequence>MQCTSASTKDDLDRARSKGYWMDIGISSLRNLILVKRSRAILWTLLSASSIPLHLFYNAAVFKTINANAYSAALVSTSFGHGGQHIKENLDRLANLTTSKCIDIYSSQFVSDFASVVLITPNCTLPDGASSSGIWWTQLVAGFGYERFSNVTSSWICDTSCTEFGLPHDPKRWRVWNRVPGTIPKQAQFLILHCLAETMQPRCRLQFSIHVLAIVCVCNLVELACIFAALRMSETIILSIGDAVETFLHSPLGLTKGTCLLPTDDVTNMTHLNRSSRKPDTKPRRRYAALSKTQIFTPLALLLLSSGVATTFLAFGLINGVTIAALGFGRIDSRAMVPIKIAYGPAGFMKASFLANSPQLVLSSFYCVWINCFTTMHLASEWSKFAIRRKALRVTAPKGTAGGQQRSTYWLQLPLRYSIPMISFNAILHWLTSLAIFPVQIDITSNQGTTQMTRIGYSCAPIVAALAVAFVVAMVSIALSLKPLSSELDHACCKQRSTRHHSHHTAVAAGDVADGVAEDDAVVDDAERRHLDLVLLLYLRDLLDLLCREALLGHDKPVVVAVERLGDGILFEA</sequence>
<accession>A0A9Q9ENJ5</accession>
<name>A0A9Q9ENJ5_9PEZI</name>